<accession>A0ABT5YSE3</accession>
<organism evidence="4 5">
    <name type="scientific">Streptantibioticus ferralitis</name>
    <dbReference type="NCBI Taxonomy" id="236510"/>
    <lineage>
        <taxon>Bacteria</taxon>
        <taxon>Bacillati</taxon>
        <taxon>Actinomycetota</taxon>
        <taxon>Actinomycetes</taxon>
        <taxon>Kitasatosporales</taxon>
        <taxon>Streptomycetaceae</taxon>
        <taxon>Streptantibioticus</taxon>
    </lineage>
</organism>
<protein>
    <recommendedName>
        <fullName evidence="3">Cyclodipeptide synthase</fullName>
    </recommendedName>
</protein>
<reference evidence="4 5" key="1">
    <citation type="submission" date="2023-03" db="EMBL/GenBank/DDBJ databases">
        <title>Draft genome sequence of type strain Streptomyces ferralitis JCM 14344.</title>
        <authorList>
            <person name="Klaysubun C."/>
            <person name="Duangmal K."/>
        </authorList>
    </citation>
    <scope>NUCLEOTIDE SEQUENCE [LARGE SCALE GENOMIC DNA]</scope>
    <source>
        <strain evidence="4 5">JCM 14344</strain>
    </source>
</reference>
<dbReference type="Gene3D" id="3.40.50.11710">
    <property type="entry name" value="Cyclodipeptide synthase"/>
    <property type="match status" value="1"/>
</dbReference>
<dbReference type="Pfam" id="PF16715">
    <property type="entry name" value="CDPS"/>
    <property type="match status" value="1"/>
</dbReference>
<evidence type="ECO:0000256" key="3">
    <source>
        <dbReference type="ARBA" id="ARBA00030771"/>
    </source>
</evidence>
<keyword evidence="5" id="KW-1185">Reference proteome</keyword>
<keyword evidence="2" id="KW-0808">Transferase</keyword>
<proteinExistence type="inferred from homology"/>
<dbReference type="InterPro" id="IPR030903">
    <property type="entry name" value="CDPS"/>
</dbReference>
<name>A0ABT5YSE3_9ACTN</name>
<evidence type="ECO:0000313" key="4">
    <source>
        <dbReference type="EMBL" id="MDF2254420.1"/>
    </source>
</evidence>
<comment type="caution">
    <text evidence="4">The sequence shown here is derived from an EMBL/GenBank/DDBJ whole genome shotgun (WGS) entry which is preliminary data.</text>
</comment>
<dbReference type="RefSeq" id="WP_275806791.1">
    <property type="nucleotide sequence ID" value="NZ_BAAANM010000005.1"/>
</dbReference>
<dbReference type="Proteomes" id="UP001220022">
    <property type="component" value="Unassembled WGS sequence"/>
</dbReference>
<evidence type="ECO:0000256" key="1">
    <source>
        <dbReference type="ARBA" id="ARBA00006034"/>
    </source>
</evidence>
<evidence type="ECO:0000256" key="2">
    <source>
        <dbReference type="ARBA" id="ARBA00022679"/>
    </source>
</evidence>
<dbReference type="InterPro" id="IPR038622">
    <property type="entry name" value="CDPS_sf"/>
</dbReference>
<evidence type="ECO:0000313" key="5">
    <source>
        <dbReference type="Proteomes" id="UP001220022"/>
    </source>
</evidence>
<gene>
    <name evidence="4" type="ORF">P2L57_01355</name>
</gene>
<dbReference type="NCBIfam" id="TIGR04539">
    <property type="entry name" value="tRNA_cyclodipep"/>
    <property type="match status" value="1"/>
</dbReference>
<sequence>MRTSQIMLAETRTTEPEEEFEVFPFTTACQVIWEEGDHVLIGVSPGNSYFSAPRICALAQWAARRFEKVDFVHADLHVDALFAAFGYTPEHAARRAIKEIKAVRRRILRGVEVSGAADRIRVSALSEFTGHPEYRLLRRRVDFLLDHDAELRQGCDAMIQQFLAPRLVDSGQPATAEQLRACRDYIAAELPFFIDTPSILRVPSSVCCYHVVLPLTEVLYGRGGGLRATRNQAYAVVRPERTVRDDRRAA</sequence>
<dbReference type="EMBL" id="JARHTQ010000001">
    <property type="protein sequence ID" value="MDF2254420.1"/>
    <property type="molecule type" value="Genomic_DNA"/>
</dbReference>
<comment type="similarity">
    <text evidence="1">Belongs to the CDPS family.</text>
</comment>